<keyword evidence="2" id="KW-1185">Reference proteome</keyword>
<evidence type="ECO:0000313" key="2">
    <source>
        <dbReference type="Proteomes" id="UP000290289"/>
    </source>
</evidence>
<gene>
    <name evidence="1" type="ORF">DVH24_004546</name>
</gene>
<evidence type="ECO:0000313" key="1">
    <source>
        <dbReference type="EMBL" id="RXH80632.1"/>
    </source>
</evidence>
<proteinExistence type="predicted"/>
<sequence>MPSFMYDRRANDPTYWSEFTCPMFGEQDTSLKQTGGIQRPILRWVLSEPLLYSASRFSFSSVHGFEPASASDAEFGLASYI</sequence>
<protein>
    <submittedName>
        <fullName evidence="1">Uncharacterized protein</fullName>
    </submittedName>
</protein>
<dbReference type="Proteomes" id="UP000290289">
    <property type="component" value="Chromosome 12"/>
</dbReference>
<dbReference type="EMBL" id="RDQH01000338">
    <property type="protein sequence ID" value="RXH80632.1"/>
    <property type="molecule type" value="Genomic_DNA"/>
</dbReference>
<reference evidence="1 2" key="1">
    <citation type="submission" date="2018-10" db="EMBL/GenBank/DDBJ databases">
        <title>A high-quality apple genome assembly.</title>
        <authorList>
            <person name="Hu J."/>
        </authorList>
    </citation>
    <scope>NUCLEOTIDE SEQUENCE [LARGE SCALE GENOMIC DNA]</scope>
    <source>
        <strain evidence="2">cv. HFTH1</strain>
        <tissue evidence="1">Young leaf</tissue>
    </source>
</reference>
<comment type="caution">
    <text evidence="1">The sequence shown here is derived from an EMBL/GenBank/DDBJ whole genome shotgun (WGS) entry which is preliminary data.</text>
</comment>
<accession>A0A498IER7</accession>
<dbReference type="AlphaFoldDB" id="A0A498IER7"/>
<organism evidence="1 2">
    <name type="scientific">Malus domestica</name>
    <name type="common">Apple</name>
    <name type="synonym">Pyrus malus</name>
    <dbReference type="NCBI Taxonomy" id="3750"/>
    <lineage>
        <taxon>Eukaryota</taxon>
        <taxon>Viridiplantae</taxon>
        <taxon>Streptophyta</taxon>
        <taxon>Embryophyta</taxon>
        <taxon>Tracheophyta</taxon>
        <taxon>Spermatophyta</taxon>
        <taxon>Magnoliopsida</taxon>
        <taxon>eudicotyledons</taxon>
        <taxon>Gunneridae</taxon>
        <taxon>Pentapetalae</taxon>
        <taxon>rosids</taxon>
        <taxon>fabids</taxon>
        <taxon>Rosales</taxon>
        <taxon>Rosaceae</taxon>
        <taxon>Amygdaloideae</taxon>
        <taxon>Maleae</taxon>
        <taxon>Malus</taxon>
    </lineage>
</organism>
<name>A0A498IER7_MALDO</name>